<evidence type="ECO:0000313" key="3">
    <source>
        <dbReference type="Proteomes" id="UP000094463"/>
    </source>
</evidence>
<evidence type="ECO:0000256" key="1">
    <source>
        <dbReference type="SAM" id="Phobius"/>
    </source>
</evidence>
<gene>
    <name evidence="2" type="ORF">BBEV_2559</name>
</gene>
<sequence>MLSGGSFGTSLGKSWLFNQEGGAANADQYMMVIENYIRSFLVSGGILFGTGLLTVTLTYFVYLFHGIRNTND</sequence>
<reference evidence="2 3" key="1">
    <citation type="submission" date="2015-08" db="EMBL/GenBank/DDBJ databases">
        <title>The complete genome sequence of Bacillus beveridgei MLTeJB.</title>
        <authorList>
            <person name="Hanson T.E."/>
            <person name="Mesa C."/>
            <person name="Basesman S.M."/>
            <person name="Oremland R.S."/>
        </authorList>
    </citation>
    <scope>NUCLEOTIDE SEQUENCE [LARGE SCALE GENOMIC DNA]</scope>
    <source>
        <strain evidence="2 3">MLTeJB</strain>
    </source>
</reference>
<feature type="transmembrane region" description="Helical" evidence="1">
    <location>
        <begin position="40"/>
        <end position="64"/>
    </location>
</feature>
<dbReference type="KEGG" id="bbev:BBEV_2559"/>
<name>A0A1D7QY50_9BACI</name>
<evidence type="ECO:0000313" key="2">
    <source>
        <dbReference type="EMBL" id="AOM83898.1"/>
    </source>
</evidence>
<keyword evidence="1" id="KW-1133">Transmembrane helix</keyword>
<organism evidence="2 3">
    <name type="scientific">Salisediminibacterium beveridgei</name>
    <dbReference type="NCBI Taxonomy" id="632773"/>
    <lineage>
        <taxon>Bacteria</taxon>
        <taxon>Bacillati</taxon>
        <taxon>Bacillota</taxon>
        <taxon>Bacilli</taxon>
        <taxon>Bacillales</taxon>
        <taxon>Bacillaceae</taxon>
        <taxon>Salisediminibacterium</taxon>
    </lineage>
</organism>
<dbReference type="AlphaFoldDB" id="A0A1D7QY50"/>
<protein>
    <submittedName>
        <fullName evidence="2">Uncharacterized protein</fullName>
    </submittedName>
</protein>
<keyword evidence="3" id="KW-1185">Reference proteome</keyword>
<accession>A0A1D7QY50</accession>
<keyword evidence="1" id="KW-0812">Transmembrane</keyword>
<proteinExistence type="predicted"/>
<dbReference type="Proteomes" id="UP000094463">
    <property type="component" value="Chromosome"/>
</dbReference>
<dbReference type="STRING" id="632773.BBEV_2559"/>
<keyword evidence="1" id="KW-0472">Membrane</keyword>
<dbReference type="EMBL" id="CP012502">
    <property type="protein sequence ID" value="AOM83898.1"/>
    <property type="molecule type" value="Genomic_DNA"/>
</dbReference>